<dbReference type="InterPro" id="IPR032710">
    <property type="entry name" value="NTF2-like_dom_sf"/>
</dbReference>
<dbReference type="Proteomes" id="UP000799537">
    <property type="component" value="Unassembled WGS sequence"/>
</dbReference>
<organism evidence="2 3">
    <name type="scientific">Zasmidium cellare ATCC 36951</name>
    <dbReference type="NCBI Taxonomy" id="1080233"/>
    <lineage>
        <taxon>Eukaryota</taxon>
        <taxon>Fungi</taxon>
        <taxon>Dikarya</taxon>
        <taxon>Ascomycota</taxon>
        <taxon>Pezizomycotina</taxon>
        <taxon>Dothideomycetes</taxon>
        <taxon>Dothideomycetidae</taxon>
        <taxon>Mycosphaerellales</taxon>
        <taxon>Mycosphaerellaceae</taxon>
        <taxon>Zasmidium</taxon>
    </lineage>
</organism>
<dbReference type="Gene3D" id="3.10.450.50">
    <property type="match status" value="1"/>
</dbReference>
<dbReference type="OrthoDB" id="3637402at2759"/>
<reference evidence="2" key="1">
    <citation type="journal article" date="2020" name="Stud. Mycol.">
        <title>101 Dothideomycetes genomes: a test case for predicting lifestyles and emergence of pathogens.</title>
        <authorList>
            <person name="Haridas S."/>
            <person name="Albert R."/>
            <person name="Binder M."/>
            <person name="Bloem J."/>
            <person name="Labutti K."/>
            <person name="Salamov A."/>
            <person name="Andreopoulos B."/>
            <person name="Baker S."/>
            <person name="Barry K."/>
            <person name="Bills G."/>
            <person name="Bluhm B."/>
            <person name="Cannon C."/>
            <person name="Castanera R."/>
            <person name="Culley D."/>
            <person name="Daum C."/>
            <person name="Ezra D."/>
            <person name="Gonzalez J."/>
            <person name="Henrissat B."/>
            <person name="Kuo A."/>
            <person name="Liang C."/>
            <person name="Lipzen A."/>
            <person name="Lutzoni F."/>
            <person name="Magnuson J."/>
            <person name="Mondo S."/>
            <person name="Nolan M."/>
            <person name="Ohm R."/>
            <person name="Pangilinan J."/>
            <person name="Park H.-J."/>
            <person name="Ramirez L."/>
            <person name="Alfaro M."/>
            <person name="Sun H."/>
            <person name="Tritt A."/>
            <person name="Yoshinaga Y."/>
            <person name="Zwiers L.-H."/>
            <person name="Turgeon B."/>
            <person name="Goodwin S."/>
            <person name="Spatafora J."/>
            <person name="Crous P."/>
            <person name="Grigoriev I."/>
        </authorList>
    </citation>
    <scope>NUCLEOTIDE SEQUENCE</scope>
    <source>
        <strain evidence="2">ATCC 36951</strain>
    </source>
</reference>
<gene>
    <name evidence="2" type="ORF">M409DRAFT_22450</name>
</gene>
<feature type="domain" description="SnoaL-like" evidence="1">
    <location>
        <begin position="10"/>
        <end position="139"/>
    </location>
</feature>
<evidence type="ECO:0000259" key="1">
    <source>
        <dbReference type="Pfam" id="PF13577"/>
    </source>
</evidence>
<dbReference type="SUPFAM" id="SSF54427">
    <property type="entry name" value="NTF2-like"/>
    <property type="match status" value="1"/>
</dbReference>
<evidence type="ECO:0000313" key="3">
    <source>
        <dbReference type="Proteomes" id="UP000799537"/>
    </source>
</evidence>
<dbReference type="InterPro" id="IPR037401">
    <property type="entry name" value="SnoaL-like"/>
</dbReference>
<dbReference type="RefSeq" id="XP_033667900.1">
    <property type="nucleotide sequence ID" value="XM_033806338.1"/>
</dbReference>
<name>A0A6A6CIZ7_ZASCE</name>
<sequence>MSQPTTLAGLTPREAIADAMYRCVIGLDTADLPLFESAWSKDSPVLFDMGTGAMHGLEDIKSKLYNFIAPLDTHHNCSNVRIDAKPGAKTAYLTAYSIAQHHRAGEGVDTSTKHLTSGAQYFLDVVEDGDRVWRIKEWRMTVMWLDGDASIVGR</sequence>
<keyword evidence="3" id="KW-1185">Reference proteome</keyword>
<dbReference type="GeneID" id="54559610"/>
<dbReference type="AlphaFoldDB" id="A0A6A6CIZ7"/>
<protein>
    <recommendedName>
        <fullName evidence="1">SnoaL-like domain-containing protein</fullName>
    </recommendedName>
</protein>
<dbReference type="Pfam" id="PF13577">
    <property type="entry name" value="SnoaL_4"/>
    <property type="match status" value="1"/>
</dbReference>
<dbReference type="EMBL" id="ML993594">
    <property type="protein sequence ID" value="KAF2167011.1"/>
    <property type="molecule type" value="Genomic_DNA"/>
</dbReference>
<proteinExistence type="predicted"/>
<accession>A0A6A6CIZ7</accession>
<evidence type="ECO:0000313" key="2">
    <source>
        <dbReference type="EMBL" id="KAF2167011.1"/>
    </source>
</evidence>